<dbReference type="AlphaFoldDB" id="A0A1F7XVF0"/>
<dbReference type="InterPro" id="IPR052159">
    <property type="entry name" value="Competence_DNA_uptake"/>
</dbReference>
<keyword evidence="1" id="KW-0472">Membrane</keyword>
<feature type="transmembrane region" description="Helical" evidence="1">
    <location>
        <begin position="7"/>
        <end position="26"/>
    </location>
</feature>
<proteinExistence type="predicted"/>
<reference evidence="2 3" key="1">
    <citation type="journal article" date="2016" name="Nat. Commun.">
        <title>Thousands of microbial genomes shed light on interconnected biogeochemical processes in an aquifer system.</title>
        <authorList>
            <person name="Anantharaman K."/>
            <person name="Brown C.T."/>
            <person name="Hug L.A."/>
            <person name="Sharon I."/>
            <person name="Castelle C.J."/>
            <person name="Probst A.J."/>
            <person name="Thomas B.C."/>
            <person name="Singh A."/>
            <person name="Wilkins M.J."/>
            <person name="Karaoz U."/>
            <person name="Brodie E.L."/>
            <person name="Williams K.H."/>
            <person name="Hubbard S.S."/>
            <person name="Banfield J.F."/>
        </authorList>
    </citation>
    <scope>NUCLEOTIDE SEQUENCE [LARGE SCALE GENOMIC DNA]</scope>
</reference>
<sequence length="320" mass="35958">MQIRWKYLYLLLLLITVTIWLAVLVYPDRNLKIIACDVGQGDGFLAIYGKTEILIDGGPNNNIVDCLSKYLPFWDRTIEIVLLTHPQKDHYMGLIEVFKRYKVKYFLANSLDSSSQEYSLLKSLVGGGTTNVINPTRGMSMRVGLIHLDILHPSDEFLAENTEELKDLKTDNRKNPSAILRTSSITKGAEVLGAAISDKDPNIFSIVTILRYKDFDGLFTGDISPEVSDMIAQELMTNDKRLIEYIKIPHHGSKNGLTQNLLKAVDPELAVISAGKNNSYGHPHEEILKILRDQDIKILRTDQAGDVIIESSGDNYWVVP</sequence>
<dbReference type="Gene3D" id="3.60.15.10">
    <property type="entry name" value="Ribonuclease Z/Hydroxyacylglutathione hydrolase-like"/>
    <property type="match status" value="1"/>
</dbReference>
<comment type="caution">
    <text evidence="2">The sequence shown here is derived from an EMBL/GenBank/DDBJ whole genome shotgun (WGS) entry which is preliminary data.</text>
</comment>
<dbReference type="SUPFAM" id="SSF56281">
    <property type="entry name" value="Metallo-hydrolase/oxidoreductase"/>
    <property type="match status" value="1"/>
</dbReference>
<evidence type="ECO:0000313" key="2">
    <source>
        <dbReference type="EMBL" id="OGM19017.1"/>
    </source>
</evidence>
<accession>A0A1F7XVF0</accession>
<dbReference type="PANTHER" id="PTHR30619">
    <property type="entry name" value="DNA INTERNALIZATION/COMPETENCE PROTEIN COMEC/REC2"/>
    <property type="match status" value="1"/>
</dbReference>
<dbReference type="InterPro" id="IPR036866">
    <property type="entry name" value="RibonucZ/Hydroxyglut_hydro"/>
</dbReference>
<name>A0A1F7XVF0_9BACT</name>
<protein>
    <recommendedName>
        <fullName evidence="4">Metallo-beta-lactamase domain-containing protein</fullName>
    </recommendedName>
</protein>
<evidence type="ECO:0008006" key="4">
    <source>
        <dbReference type="Google" id="ProtNLM"/>
    </source>
</evidence>
<organism evidence="2 3">
    <name type="scientific">Candidatus Woesebacteria bacterium RIFCSPHIGHO2_01_FULL_37_10</name>
    <dbReference type="NCBI Taxonomy" id="1802489"/>
    <lineage>
        <taxon>Bacteria</taxon>
        <taxon>Candidatus Woeseibacteriota</taxon>
    </lineage>
</organism>
<keyword evidence="1" id="KW-1133">Transmembrane helix</keyword>
<dbReference type="PANTHER" id="PTHR30619:SF1">
    <property type="entry name" value="RECOMBINATION PROTEIN 2"/>
    <property type="match status" value="1"/>
</dbReference>
<keyword evidence="1" id="KW-0812">Transmembrane</keyword>
<dbReference type="EMBL" id="MGGB01000025">
    <property type="protein sequence ID" value="OGM19017.1"/>
    <property type="molecule type" value="Genomic_DNA"/>
</dbReference>
<gene>
    <name evidence="2" type="ORF">A2685_00835</name>
</gene>
<dbReference type="Proteomes" id="UP000178446">
    <property type="component" value="Unassembled WGS sequence"/>
</dbReference>
<evidence type="ECO:0000256" key="1">
    <source>
        <dbReference type="SAM" id="Phobius"/>
    </source>
</evidence>
<evidence type="ECO:0000313" key="3">
    <source>
        <dbReference type="Proteomes" id="UP000178446"/>
    </source>
</evidence>